<dbReference type="PANTHER" id="PTHR37817">
    <property type="entry name" value="N-ACETYLTRANSFERASE EIS"/>
    <property type="match status" value="1"/>
</dbReference>
<evidence type="ECO:0000313" key="2">
    <source>
        <dbReference type="EMBL" id="AGH96310.1"/>
    </source>
</evidence>
<dbReference type="InterPro" id="IPR051554">
    <property type="entry name" value="Acetyltransferase_Eis"/>
</dbReference>
<dbReference type="GO" id="GO:0030649">
    <property type="term" value="P:aminoglycoside antibiotic catabolic process"/>
    <property type="evidence" value="ECO:0007669"/>
    <property type="project" value="TreeGrafter"/>
</dbReference>
<dbReference type="OrthoDB" id="283239at2"/>
<protein>
    <submittedName>
        <fullName evidence="2">Putative acetyltransferase</fullName>
    </submittedName>
</protein>
<dbReference type="PATRIC" id="fig|1184267.3.peg.2119"/>
<dbReference type="GO" id="GO:0034069">
    <property type="term" value="F:aminoglycoside N-acetyltransferase activity"/>
    <property type="evidence" value="ECO:0007669"/>
    <property type="project" value="TreeGrafter"/>
</dbReference>
<gene>
    <name evidence="2" type="ORF">A11Q_2094</name>
</gene>
<dbReference type="eggNOG" id="COG4552">
    <property type="taxonomic scope" value="Bacteria"/>
</dbReference>
<dbReference type="SUPFAM" id="SSF55729">
    <property type="entry name" value="Acyl-CoA N-acyltransferases (Nat)"/>
    <property type="match status" value="1"/>
</dbReference>
<dbReference type="InterPro" id="IPR000182">
    <property type="entry name" value="GNAT_dom"/>
</dbReference>
<dbReference type="Proteomes" id="UP000012040">
    <property type="component" value="Chromosome"/>
</dbReference>
<dbReference type="Gene3D" id="3.40.630.30">
    <property type="match status" value="1"/>
</dbReference>
<dbReference type="STRING" id="1184267.A11Q_2094"/>
<dbReference type="PROSITE" id="PS51186">
    <property type="entry name" value="GNAT"/>
    <property type="match status" value="1"/>
</dbReference>
<dbReference type="HOGENOM" id="CLU_762208_0_0_7"/>
<proteinExistence type="predicted"/>
<feature type="domain" description="N-acetyltransferase" evidence="1">
    <location>
        <begin position="7"/>
        <end position="146"/>
    </location>
</feature>
<keyword evidence="2" id="KW-0808">Transferase</keyword>
<dbReference type="EMBL" id="CP003537">
    <property type="protein sequence ID" value="AGH96310.1"/>
    <property type="molecule type" value="Genomic_DNA"/>
</dbReference>
<keyword evidence="3" id="KW-1185">Reference proteome</keyword>
<dbReference type="Pfam" id="PF13527">
    <property type="entry name" value="Acetyltransf_9"/>
    <property type="match status" value="1"/>
</dbReference>
<dbReference type="InterPro" id="IPR016181">
    <property type="entry name" value="Acyl_CoA_acyltransferase"/>
</dbReference>
<name>M4VCU4_9BACT</name>
<dbReference type="AlphaFoldDB" id="M4VCU4"/>
<accession>M4VCU4</accession>
<dbReference type="KEGG" id="bex:A11Q_2094"/>
<dbReference type="CDD" id="cd04301">
    <property type="entry name" value="NAT_SF"/>
    <property type="match status" value="1"/>
</dbReference>
<reference evidence="2 3" key="1">
    <citation type="journal article" date="2013" name="ISME J.">
        <title>By their genes ye shall know them: genomic signatures of predatory bacteria.</title>
        <authorList>
            <person name="Pasternak Z."/>
            <person name="Pietrokovski S."/>
            <person name="Rotem O."/>
            <person name="Gophna U."/>
            <person name="Lurie-Weinberger M.N."/>
            <person name="Jurkevitch E."/>
        </authorList>
    </citation>
    <scope>NUCLEOTIDE SEQUENCE [LARGE SCALE GENOMIC DNA]</scope>
    <source>
        <strain evidence="2 3">JSS</strain>
    </source>
</reference>
<dbReference type="PANTHER" id="PTHR37817:SF1">
    <property type="entry name" value="N-ACETYLTRANSFERASE EIS"/>
    <property type="match status" value="1"/>
</dbReference>
<evidence type="ECO:0000313" key="3">
    <source>
        <dbReference type="Proteomes" id="UP000012040"/>
    </source>
</evidence>
<evidence type="ECO:0000259" key="1">
    <source>
        <dbReference type="PROSITE" id="PS51186"/>
    </source>
</evidence>
<sequence>MEGPRSPESHEWTRLVDFLNANLRQNEQWPITSEYPTALTANNIHNMSIITEDEKIIAHAVLKTLIVKTPHAVFKVGAIGSVITHPEHRQKGYSRKNIEKCIELAQKQECDLVILWTDQFDFYRKMGFELAGFDYNYLLEKSEPVKNNQLRFVSGNNVDPEALQRLYSQHTVHAVRSTEDFRQFLKIPNTHLFTAWNQNNQLLAYAAEGKGADLTNYVHEWAGQVDVLMDLFRYIRNQKNETLTVMVPSHSQNMRRHLEQGATLAHQGFLGMLKIVNTDALLAKIKKAFRAEGFDKIVLEKQESHFVFGFGTDLYTLEHESDLVQLLFGPMNINSLSFVSDDTRYKLSALLPMPLWVWGWDSI</sequence>
<organism evidence="2 3">
    <name type="scientific">Pseudobdellovibrio exovorus JSS</name>
    <dbReference type="NCBI Taxonomy" id="1184267"/>
    <lineage>
        <taxon>Bacteria</taxon>
        <taxon>Pseudomonadati</taxon>
        <taxon>Bdellovibrionota</taxon>
        <taxon>Bdellovibrionia</taxon>
        <taxon>Bdellovibrionales</taxon>
        <taxon>Pseudobdellovibrionaceae</taxon>
        <taxon>Pseudobdellovibrio</taxon>
    </lineage>
</organism>